<evidence type="ECO:0000313" key="3">
    <source>
        <dbReference type="Proteomes" id="UP001597079"/>
    </source>
</evidence>
<name>A0ABW4JCV9_9BACL</name>
<reference evidence="3" key="1">
    <citation type="journal article" date="2019" name="Int. J. Syst. Evol. Microbiol.">
        <title>The Global Catalogue of Microorganisms (GCM) 10K type strain sequencing project: providing services to taxonomists for standard genome sequencing and annotation.</title>
        <authorList>
            <consortium name="The Broad Institute Genomics Platform"/>
            <consortium name="The Broad Institute Genome Sequencing Center for Infectious Disease"/>
            <person name="Wu L."/>
            <person name="Ma J."/>
        </authorList>
    </citation>
    <scope>NUCLEOTIDE SEQUENCE [LARGE SCALE GENOMIC DNA]</scope>
    <source>
        <strain evidence="3">CGMCC 1.12286</strain>
    </source>
</reference>
<protein>
    <recommendedName>
        <fullName evidence="4">YuzL-like protein</fullName>
    </recommendedName>
</protein>
<proteinExistence type="predicted"/>
<sequence>MSSRRKSIGRGDEASGPIMSSEASASMRIGESKDKPHRYGTPQQGMYSRKVGGEYGASVSDLQ</sequence>
<feature type="region of interest" description="Disordered" evidence="1">
    <location>
        <begin position="1"/>
        <end position="63"/>
    </location>
</feature>
<evidence type="ECO:0000256" key="1">
    <source>
        <dbReference type="SAM" id="MobiDB-lite"/>
    </source>
</evidence>
<accession>A0ABW4JCV9</accession>
<gene>
    <name evidence="2" type="ORF">ACFSB2_00980</name>
</gene>
<comment type="caution">
    <text evidence="2">The sequence shown here is derived from an EMBL/GenBank/DDBJ whole genome shotgun (WGS) entry which is preliminary data.</text>
</comment>
<dbReference type="RefSeq" id="WP_377940658.1">
    <property type="nucleotide sequence ID" value="NZ_JBHUCX010000004.1"/>
</dbReference>
<dbReference type="EMBL" id="JBHUCX010000004">
    <property type="protein sequence ID" value="MFD1673295.1"/>
    <property type="molecule type" value="Genomic_DNA"/>
</dbReference>
<evidence type="ECO:0000313" key="2">
    <source>
        <dbReference type="EMBL" id="MFD1673295.1"/>
    </source>
</evidence>
<keyword evidence="3" id="KW-1185">Reference proteome</keyword>
<evidence type="ECO:0008006" key="4">
    <source>
        <dbReference type="Google" id="ProtNLM"/>
    </source>
</evidence>
<dbReference type="Proteomes" id="UP001597079">
    <property type="component" value="Unassembled WGS sequence"/>
</dbReference>
<organism evidence="2 3">
    <name type="scientific">Alicyclobacillus fodiniaquatilis</name>
    <dbReference type="NCBI Taxonomy" id="1661150"/>
    <lineage>
        <taxon>Bacteria</taxon>
        <taxon>Bacillati</taxon>
        <taxon>Bacillota</taxon>
        <taxon>Bacilli</taxon>
        <taxon>Bacillales</taxon>
        <taxon>Alicyclobacillaceae</taxon>
        <taxon>Alicyclobacillus</taxon>
    </lineage>
</organism>